<keyword evidence="1" id="KW-0472">Membrane</keyword>
<name>A0ABX3FQ94_9VIBR</name>
<protein>
    <submittedName>
        <fullName evidence="2">Uncharacterized protein</fullName>
    </submittedName>
</protein>
<gene>
    <name evidence="2" type="ORF">BIY20_20125</name>
</gene>
<feature type="transmembrane region" description="Helical" evidence="1">
    <location>
        <begin position="69"/>
        <end position="93"/>
    </location>
</feature>
<dbReference type="Proteomes" id="UP000186039">
    <property type="component" value="Unassembled WGS sequence"/>
</dbReference>
<dbReference type="EMBL" id="MJMH01000039">
    <property type="protein sequence ID" value="OLQ96100.1"/>
    <property type="molecule type" value="Genomic_DNA"/>
</dbReference>
<reference evidence="2 3" key="1">
    <citation type="submission" date="2016-09" db="EMBL/GenBank/DDBJ databases">
        <title>Genomic Taxonomy of the Vibrionaceae.</title>
        <authorList>
            <person name="Gonzalez-Castillo A."/>
            <person name="Gomez-Gil B."/>
            <person name="Enciso-Ibarra K."/>
        </authorList>
    </citation>
    <scope>NUCLEOTIDE SEQUENCE [LARGE SCALE GENOMIC DNA]</scope>
    <source>
        <strain evidence="2 3">CAIM 1902</strain>
    </source>
</reference>
<evidence type="ECO:0000256" key="1">
    <source>
        <dbReference type="SAM" id="Phobius"/>
    </source>
</evidence>
<keyword evidence="3" id="KW-1185">Reference proteome</keyword>
<sequence length="112" mass="12761">MLTNIITIPIKNTTPECVAWKANSALLAPVNNAYQKKGQNNPSNAMLRPARVWSEISSPFIKALKTLNIWLYAHHLAKLFIVAFIFHVLEFMFDGQIIHKKTNKYTLAHLCI</sequence>
<proteinExistence type="predicted"/>
<comment type="caution">
    <text evidence="2">The sequence shown here is derived from an EMBL/GenBank/DDBJ whole genome shotgun (WGS) entry which is preliminary data.</text>
</comment>
<evidence type="ECO:0000313" key="2">
    <source>
        <dbReference type="EMBL" id="OLQ96100.1"/>
    </source>
</evidence>
<keyword evidence="1" id="KW-0812">Transmembrane</keyword>
<organism evidence="2 3">
    <name type="scientific">Vibrio panuliri</name>
    <dbReference type="NCBI Taxonomy" id="1381081"/>
    <lineage>
        <taxon>Bacteria</taxon>
        <taxon>Pseudomonadati</taxon>
        <taxon>Pseudomonadota</taxon>
        <taxon>Gammaproteobacteria</taxon>
        <taxon>Vibrionales</taxon>
        <taxon>Vibrionaceae</taxon>
        <taxon>Vibrio</taxon>
    </lineage>
</organism>
<keyword evidence="1" id="KW-1133">Transmembrane helix</keyword>
<evidence type="ECO:0000313" key="3">
    <source>
        <dbReference type="Proteomes" id="UP000186039"/>
    </source>
</evidence>
<accession>A0ABX3FQ94</accession>